<evidence type="ECO:0000256" key="1">
    <source>
        <dbReference type="SAM" id="MobiDB-lite"/>
    </source>
</evidence>
<keyword evidence="3" id="KW-1185">Reference proteome</keyword>
<dbReference type="RefSeq" id="WP_145082280.1">
    <property type="nucleotide sequence ID" value="NZ_DAMBUX010000003.1"/>
</dbReference>
<feature type="region of interest" description="Disordered" evidence="1">
    <location>
        <begin position="62"/>
        <end position="85"/>
    </location>
</feature>
<feature type="region of interest" description="Disordered" evidence="1">
    <location>
        <begin position="1"/>
        <end position="27"/>
    </location>
</feature>
<evidence type="ECO:0000313" key="2">
    <source>
        <dbReference type="EMBL" id="TWH80416.1"/>
    </source>
</evidence>
<proteinExistence type="predicted"/>
<dbReference type="Proteomes" id="UP000315343">
    <property type="component" value="Unassembled WGS sequence"/>
</dbReference>
<gene>
    <name evidence="2" type="ORF">LY60_01678</name>
</gene>
<name>A0A562JB21_9FIRM</name>
<reference evidence="2 3" key="1">
    <citation type="submission" date="2019-07" db="EMBL/GenBank/DDBJ databases">
        <title>Genomic Encyclopedia of Type Strains, Phase I: the one thousand microbial genomes (KMG-I) project.</title>
        <authorList>
            <person name="Kyrpides N."/>
        </authorList>
    </citation>
    <scope>NUCLEOTIDE SEQUENCE [LARGE SCALE GENOMIC DNA]</scope>
    <source>
        <strain evidence="2 3">DSM 13558</strain>
    </source>
</reference>
<protein>
    <submittedName>
        <fullName evidence="2">Uncharacterized protein</fullName>
    </submittedName>
</protein>
<dbReference type="AlphaFoldDB" id="A0A562JB21"/>
<sequence>MANKYEKELNNKGDKYNEKQDTYRNNSELADKNSYMIYELNNTFHDKGKNVLNENVERMIKSSSNSFSSKSSNNNFESKQNNKNK</sequence>
<comment type="caution">
    <text evidence="2">The sequence shown here is derived from an EMBL/GenBank/DDBJ whole genome shotgun (WGS) entry which is preliminary data.</text>
</comment>
<dbReference type="EMBL" id="VLKH01000004">
    <property type="protein sequence ID" value="TWH80416.1"/>
    <property type="molecule type" value="Genomic_DNA"/>
</dbReference>
<accession>A0A562JB21</accession>
<organism evidence="2 3">
    <name type="scientific">Sedimentibacter saalensis</name>
    <dbReference type="NCBI Taxonomy" id="130788"/>
    <lineage>
        <taxon>Bacteria</taxon>
        <taxon>Bacillati</taxon>
        <taxon>Bacillota</taxon>
        <taxon>Tissierellia</taxon>
        <taxon>Sedimentibacter</taxon>
    </lineage>
</organism>
<evidence type="ECO:0000313" key="3">
    <source>
        <dbReference type="Proteomes" id="UP000315343"/>
    </source>
</evidence>
<feature type="compositionally biased region" description="Basic and acidic residues" evidence="1">
    <location>
        <begin position="1"/>
        <end position="22"/>
    </location>
</feature>